<name>A0ABY9DIQ0_VITVI</name>
<evidence type="ECO:0000256" key="1">
    <source>
        <dbReference type="ARBA" id="ARBA00006288"/>
    </source>
</evidence>
<dbReference type="Pfam" id="PF01756">
    <property type="entry name" value="ACOX"/>
    <property type="match status" value="1"/>
</dbReference>
<dbReference type="Proteomes" id="UP001227230">
    <property type="component" value="Chromosome 16"/>
</dbReference>
<gene>
    <name evidence="4" type="ORF">VitviT2T_024787</name>
</gene>
<evidence type="ECO:0000256" key="2">
    <source>
        <dbReference type="ARBA" id="ARBA00023002"/>
    </source>
</evidence>
<dbReference type="PANTHER" id="PTHR10909">
    <property type="entry name" value="ELECTRON TRANSPORT OXIDOREDUCTASE"/>
    <property type="match status" value="1"/>
</dbReference>
<evidence type="ECO:0000313" key="4">
    <source>
        <dbReference type="EMBL" id="WKA06909.1"/>
    </source>
</evidence>
<sequence>MNKSCPVVPSQLTSSTLRSSQFQTNIFCLRERDLLIHFAAEISQLQAHGLSREYALLQIFLDAEAAVSSGPLKSMLSLLRSMHVLIILEEDASFLRYGYLSPDNAAGISKKVTILYSELRPHALALVSSFGIPDAFLSPIAFNWIDANSWSPVQPQQGATVSL</sequence>
<evidence type="ECO:0000259" key="3">
    <source>
        <dbReference type="Pfam" id="PF01756"/>
    </source>
</evidence>
<reference evidence="4 5" key="1">
    <citation type="journal article" date="2023" name="Hortic Res">
        <title>The complete reference genome for grapevine (Vitis vinifera L.) genetics and breeding.</title>
        <authorList>
            <person name="Shi X."/>
            <person name="Cao S."/>
            <person name="Wang X."/>
            <person name="Huang S."/>
            <person name="Wang Y."/>
            <person name="Liu Z."/>
            <person name="Liu W."/>
            <person name="Leng X."/>
            <person name="Peng Y."/>
            <person name="Wang N."/>
            <person name="Wang Y."/>
            <person name="Ma Z."/>
            <person name="Xu X."/>
            <person name="Zhang F."/>
            <person name="Xue H."/>
            <person name="Zhong H."/>
            <person name="Wang Y."/>
            <person name="Zhang K."/>
            <person name="Velt A."/>
            <person name="Avia K."/>
            <person name="Holtgrawe D."/>
            <person name="Grimplet J."/>
            <person name="Matus J.T."/>
            <person name="Ware D."/>
            <person name="Wu X."/>
            <person name="Wang H."/>
            <person name="Liu C."/>
            <person name="Fang Y."/>
            <person name="Rustenholz C."/>
            <person name="Cheng Z."/>
            <person name="Xiao H."/>
            <person name="Zhou Y."/>
        </authorList>
    </citation>
    <scope>NUCLEOTIDE SEQUENCE [LARGE SCALE GENOMIC DNA]</scope>
    <source>
        <strain evidence="5">cv. Pinot noir / PN40024</strain>
        <tissue evidence="4">Leaf</tissue>
    </source>
</reference>
<dbReference type="InterPro" id="IPR012258">
    <property type="entry name" value="Acyl-CoA_oxidase"/>
</dbReference>
<keyword evidence="2" id="KW-0560">Oxidoreductase</keyword>
<organism evidence="4 5">
    <name type="scientific">Vitis vinifera</name>
    <name type="common">Grape</name>
    <dbReference type="NCBI Taxonomy" id="29760"/>
    <lineage>
        <taxon>Eukaryota</taxon>
        <taxon>Viridiplantae</taxon>
        <taxon>Streptophyta</taxon>
        <taxon>Embryophyta</taxon>
        <taxon>Tracheophyta</taxon>
        <taxon>Spermatophyta</taxon>
        <taxon>Magnoliopsida</taxon>
        <taxon>eudicotyledons</taxon>
        <taxon>Gunneridae</taxon>
        <taxon>Pentapetalae</taxon>
        <taxon>rosids</taxon>
        <taxon>Vitales</taxon>
        <taxon>Vitaceae</taxon>
        <taxon>Viteae</taxon>
        <taxon>Vitis</taxon>
    </lineage>
</organism>
<dbReference type="InterPro" id="IPR002655">
    <property type="entry name" value="Acyl-CoA_oxidase_C"/>
</dbReference>
<comment type="similarity">
    <text evidence="1">Belongs to the acyl-CoA oxidase family.</text>
</comment>
<evidence type="ECO:0000313" key="5">
    <source>
        <dbReference type="Proteomes" id="UP001227230"/>
    </source>
</evidence>
<dbReference type="Gene3D" id="1.20.140.10">
    <property type="entry name" value="Butyryl-CoA Dehydrogenase, subunit A, domain 3"/>
    <property type="match status" value="1"/>
</dbReference>
<accession>A0ABY9DIQ0</accession>
<keyword evidence="5" id="KW-1185">Reference proteome</keyword>
<feature type="domain" description="Acyl-CoA oxidase C-terminal" evidence="3">
    <location>
        <begin position="52"/>
        <end position="137"/>
    </location>
</feature>
<proteinExistence type="inferred from homology"/>
<dbReference type="InterPro" id="IPR036250">
    <property type="entry name" value="AcylCo_DH-like_C"/>
</dbReference>
<dbReference type="PANTHER" id="PTHR10909:SF352">
    <property type="entry name" value="ACYL-COENZYME A OXIDASE-LIKE PROTEIN"/>
    <property type="match status" value="1"/>
</dbReference>
<dbReference type="SUPFAM" id="SSF47203">
    <property type="entry name" value="Acyl-CoA dehydrogenase C-terminal domain-like"/>
    <property type="match status" value="1"/>
</dbReference>
<protein>
    <recommendedName>
        <fullName evidence="3">Acyl-CoA oxidase C-terminal domain-containing protein</fullName>
    </recommendedName>
</protein>
<dbReference type="EMBL" id="CP126663">
    <property type="protein sequence ID" value="WKA06909.1"/>
    <property type="molecule type" value="Genomic_DNA"/>
</dbReference>